<keyword evidence="7" id="KW-0472">Membrane</keyword>
<dbReference type="GO" id="GO:0071013">
    <property type="term" value="C:catalytic step 2 spliceosome"/>
    <property type="evidence" value="ECO:0007669"/>
    <property type="project" value="TreeGrafter"/>
</dbReference>
<evidence type="ECO:0000256" key="2">
    <source>
        <dbReference type="ARBA" id="ARBA00022723"/>
    </source>
</evidence>
<dbReference type="GO" id="GO:0008270">
    <property type="term" value="F:zinc ion binding"/>
    <property type="evidence" value="ECO:0007669"/>
    <property type="project" value="UniProtKB-KW"/>
</dbReference>
<evidence type="ECO:0000313" key="10">
    <source>
        <dbReference type="WBParaSite" id="Hba_13181"/>
    </source>
</evidence>
<feature type="compositionally biased region" description="Polar residues" evidence="6">
    <location>
        <begin position="194"/>
        <end position="205"/>
    </location>
</feature>
<keyword evidence="4" id="KW-0862">Zinc</keyword>
<sequence>MLKMANVLNLHLLRKGKRSTPPVVVNSDVMKGNEADYGDFVLDRTESLDHSSDVSVISTGYIEATSSKWLKRTYSNLLNVNEADENGNSRAKESSKQSRLSCFNCDGQHNMNVCPEPKNMKRIRERKIELREKRQRLDNLRHALGIGPDDIPEWIYRMRKMGFIEGYPPGYLKKAIKREDSVGILTFHTVDGSEGSNNDDATNSEYRSDSPPPVIDSDKIIYYLGFNQMYKNLRDLENFKVPPFQEFVAYHQEVLIKKYNERQAGKMRLRDKNRKLLKQRQEEMEMDGDIMILEPLKPPILNEDDSDIVIINSETAKVRFMLFLLALLVFLYVLFNRNVQIPRF</sequence>
<proteinExistence type="predicted"/>
<dbReference type="InterPro" id="IPR006568">
    <property type="entry name" value="PSP_pro-rich"/>
</dbReference>
<dbReference type="Pfam" id="PF04046">
    <property type="entry name" value="PSP"/>
    <property type="match status" value="1"/>
</dbReference>
<keyword evidence="7" id="KW-0812">Transmembrane</keyword>
<protein>
    <submittedName>
        <fullName evidence="10">PSP domain-containing protein</fullName>
    </submittedName>
</protein>
<dbReference type="PANTHER" id="PTHR13316:SF0">
    <property type="entry name" value="ZINC FINGER CCHC DOMAIN-CONTAINING PROTEIN 8"/>
    <property type="match status" value="1"/>
</dbReference>
<keyword evidence="3" id="KW-0863">Zinc-finger</keyword>
<evidence type="ECO:0000256" key="6">
    <source>
        <dbReference type="SAM" id="MobiDB-lite"/>
    </source>
</evidence>
<evidence type="ECO:0000313" key="9">
    <source>
        <dbReference type="Proteomes" id="UP000095283"/>
    </source>
</evidence>
<keyword evidence="2" id="KW-0479">Metal-binding</keyword>
<accession>A0A1I7X6X0</accession>
<evidence type="ECO:0000256" key="4">
    <source>
        <dbReference type="ARBA" id="ARBA00022833"/>
    </source>
</evidence>
<keyword evidence="7" id="KW-1133">Transmembrane helix</keyword>
<dbReference type="SMART" id="SM00581">
    <property type="entry name" value="PSP"/>
    <property type="match status" value="1"/>
</dbReference>
<organism evidence="9 10">
    <name type="scientific">Heterorhabditis bacteriophora</name>
    <name type="common">Entomopathogenic nematode worm</name>
    <dbReference type="NCBI Taxonomy" id="37862"/>
    <lineage>
        <taxon>Eukaryota</taxon>
        <taxon>Metazoa</taxon>
        <taxon>Ecdysozoa</taxon>
        <taxon>Nematoda</taxon>
        <taxon>Chromadorea</taxon>
        <taxon>Rhabditida</taxon>
        <taxon>Rhabditina</taxon>
        <taxon>Rhabditomorpha</taxon>
        <taxon>Strongyloidea</taxon>
        <taxon>Heterorhabditidae</taxon>
        <taxon>Heterorhabditis</taxon>
    </lineage>
</organism>
<feature type="region of interest" description="Disordered" evidence="6">
    <location>
        <begin position="189"/>
        <end position="212"/>
    </location>
</feature>
<reference evidence="10" key="1">
    <citation type="submission" date="2016-11" db="UniProtKB">
        <authorList>
            <consortium name="WormBaseParasite"/>
        </authorList>
    </citation>
    <scope>IDENTIFICATION</scope>
</reference>
<feature type="domain" description="PSP proline-rich" evidence="8">
    <location>
        <begin position="130"/>
        <end position="186"/>
    </location>
</feature>
<feature type="transmembrane region" description="Helical" evidence="7">
    <location>
        <begin position="318"/>
        <end position="335"/>
    </location>
</feature>
<evidence type="ECO:0000256" key="3">
    <source>
        <dbReference type="ARBA" id="ARBA00022771"/>
    </source>
</evidence>
<evidence type="ECO:0000256" key="5">
    <source>
        <dbReference type="ARBA" id="ARBA00023242"/>
    </source>
</evidence>
<name>A0A1I7X6X0_HETBA</name>
<evidence type="ECO:0000259" key="8">
    <source>
        <dbReference type="SMART" id="SM00581"/>
    </source>
</evidence>
<dbReference type="Proteomes" id="UP000095283">
    <property type="component" value="Unplaced"/>
</dbReference>
<keyword evidence="5" id="KW-0539">Nucleus</keyword>
<dbReference type="InterPro" id="IPR052115">
    <property type="entry name" value="NEXT_complex_subunit_ZCCHC8"/>
</dbReference>
<keyword evidence="9" id="KW-1185">Reference proteome</keyword>
<comment type="subcellular location">
    <subcellularLocation>
        <location evidence="1">Nucleus</location>
    </subcellularLocation>
</comment>
<dbReference type="GO" id="GO:0003723">
    <property type="term" value="F:RNA binding"/>
    <property type="evidence" value="ECO:0007669"/>
    <property type="project" value="TreeGrafter"/>
</dbReference>
<evidence type="ECO:0000256" key="7">
    <source>
        <dbReference type="SAM" id="Phobius"/>
    </source>
</evidence>
<dbReference type="AlphaFoldDB" id="A0A1I7X6X0"/>
<dbReference type="PANTHER" id="PTHR13316">
    <property type="entry name" value="ZINC FINGER, CCHC DOMAIN CONTAINING 8"/>
    <property type="match status" value="1"/>
</dbReference>
<dbReference type="WBParaSite" id="Hba_13181">
    <property type="protein sequence ID" value="Hba_13181"/>
    <property type="gene ID" value="Hba_13181"/>
</dbReference>
<evidence type="ECO:0000256" key="1">
    <source>
        <dbReference type="ARBA" id="ARBA00004123"/>
    </source>
</evidence>